<dbReference type="SUPFAM" id="SSF53300">
    <property type="entry name" value="vWA-like"/>
    <property type="match status" value="1"/>
</dbReference>
<feature type="domain" description="VWFA" evidence="4">
    <location>
        <begin position="260"/>
        <end position="417"/>
    </location>
</feature>
<accession>A0ABD1NLG0</accession>
<keyword evidence="1" id="KW-0863">Zinc-finger</keyword>
<comment type="caution">
    <text evidence="5">The sequence shown here is derived from an EMBL/GenBank/DDBJ whole genome shotgun (WGS) entry which is preliminary data.</text>
</comment>
<dbReference type="Proteomes" id="UP001603857">
    <property type="component" value="Unassembled WGS sequence"/>
</dbReference>
<gene>
    <name evidence="5" type="ORF">Fmac_002964</name>
</gene>
<keyword evidence="6" id="KW-1185">Reference proteome</keyword>
<dbReference type="InterPro" id="IPR057427">
    <property type="entry name" value="WAV3_C"/>
</dbReference>
<dbReference type="InterPro" id="IPR002035">
    <property type="entry name" value="VWF_A"/>
</dbReference>
<dbReference type="PANTHER" id="PTHR10579">
    <property type="entry name" value="CALCIUM-ACTIVATED CHLORIDE CHANNEL REGULATOR"/>
    <property type="match status" value="1"/>
</dbReference>
<feature type="compositionally biased region" description="Low complexity" evidence="2">
    <location>
        <begin position="82"/>
        <end position="92"/>
    </location>
</feature>
<dbReference type="SMART" id="SM00327">
    <property type="entry name" value="VWA"/>
    <property type="match status" value="1"/>
</dbReference>
<dbReference type="InterPro" id="IPR051266">
    <property type="entry name" value="CLCR"/>
</dbReference>
<dbReference type="SUPFAM" id="SSF57850">
    <property type="entry name" value="RING/U-box"/>
    <property type="match status" value="1"/>
</dbReference>
<dbReference type="Gene3D" id="3.40.50.410">
    <property type="entry name" value="von Willebrand factor, type A domain"/>
    <property type="match status" value="1"/>
</dbReference>
<dbReference type="PROSITE" id="PS50089">
    <property type="entry name" value="ZF_RING_2"/>
    <property type="match status" value="1"/>
</dbReference>
<feature type="region of interest" description="Disordered" evidence="2">
    <location>
        <begin position="73"/>
        <end position="92"/>
    </location>
</feature>
<dbReference type="PANTHER" id="PTHR10579:SF59">
    <property type="entry name" value="E3 UBIQUITIN-PROTEIN LIGASE EDA40-RELATED"/>
    <property type="match status" value="1"/>
</dbReference>
<dbReference type="Gene3D" id="3.30.40.10">
    <property type="entry name" value="Zinc/RING finger domain, C3HC4 (zinc finger)"/>
    <property type="match status" value="1"/>
</dbReference>
<reference evidence="5 6" key="1">
    <citation type="submission" date="2024-08" db="EMBL/GenBank/DDBJ databases">
        <title>Insights into the chromosomal genome structure of Flemingia macrophylla.</title>
        <authorList>
            <person name="Ding Y."/>
            <person name="Zhao Y."/>
            <person name="Bi W."/>
            <person name="Wu M."/>
            <person name="Zhao G."/>
            <person name="Gong Y."/>
            <person name="Li W."/>
            <person name="Zhang P."/>
        </authorList>
    </citation>
    <scope>NUCLEOTIDE SEQUENCE [LARGE SCALE GENOMIC DNA]</scope>
    <source>
        <strain evidence="5">DYQJB</strain>
        <tissue evidence="5">Leaf</tissue>
    </source>
</reference>
<dbReference type="AlphaFoldDB" id="A0ABD1NLG0"/>
<evidence type="ECO:0008006" key="7">
    <source>
        <dbReference type="Google" id="ProtNLM"/>
    </source>
</evidence>
<dbReference type="InterPro" id="IPR036465">
    <property type="entry name" value="vWFA_dom_sf"/>
</dbReference>
<evidence type="ECO:0000259" key="3">
    <source>
        <dbReference type="PROSITE" id="PS50089"/>
    </source>
</evidence>
<dbReference type="SMART" id="SM00184">
    <property type="entry name" value="RING"/>
    <property type="match status" value="1"/>
</dbReference>
<evidence type="ECO:0000259" key="4">
    <source>
        <dbReference type="PROSITE" id="PS50234"/>
    </source>
</evidence>
<dbReference type="Pfam" id="PF13519">
    <property type="entry name" value="VWA_2"/>
    <property type="match status" value="1"/>
</dbReference>
<dbReference type="GO" id="GO:0008270">
    <property type="term" value="F:zinc ion binding"/>
    <property type="evidence" value="ECO:0007669"/>
    <property type="project" value="UniProtKB-KW"/>
</dbReference>
<feature type="compositionally biased region" description="Basic and acidic residues" evidence="2">
    <location>
        <begin position="693"/>
        <end position="703"/>
    </location>
</feature>
<dbReference type="EMBL" id="JBGMDY010000001">
    <property type="protein sequence ID" value="KAL2348964.1"/>
    <property type="molecule type" value="Genomic_DNA"/>
</dbReference>
<feature type="compositionally biased region" description="Low complexity" evidence="2">
    <location>
        <begin position="640"/>
        <end position="654"/>
    </location>
</feature>
<feature type="region of interest" description="Disordered" evidence="2">
    <location>
        <begin position="180"/>
        <end position="206"/>
    </location>
</feature>
<protein>
    <recommendedName>
        <fullName evidence="7">Zinc finger family protein</fullName>
    </recommendedName>
</protein>
<sequence length="720" mass="79381">MVTGWRRAFCTSIPKEKQQHCQNNNTTTNHNHSPKKFGFFSNPSTPRCDSQTPSLRCRTTCSVPNSPKLQCKTKTQRLLHDSNPSSPKSPSSFSLLKATLRLSKSRCGICMQSARSGQGTAIFTAECSHTFHFPCIVKKHPILTCPVCSTTWKELPVLSLHNDNNKRNFKVYNDDEPLMSPTSLSRFNPIPESENEDDEEQDAEFQGFNVNPQSSTVIRRNLEISVLPEAAIIAANRNHETYVVVLKINPPHAPRRAPIDLVAVLDVGPAISGHKLRLMKNSMRQVISSLRPTDRLSIVVFSTGSKRLLPLRRMTGGGQRSARRIVDALSAIDQARVEGAPAKSDAVKKAAKVLEDRREKNAVASIIVLSDIHDSRGVESVYKHSNKPLLVSTARLGEVPVHTIRPGDCSDEAAAKLVRGLLSVVAQDVKVQLEVVSRSRAAEIAGVYSISGRPVSLGSGWIRLGDFHAEEEREILVELKVPAVSAGSHHVLTVRSSYRDPLTRDSSNPVEQAMLVPRPHAVRSSCAKIERLRHLHVSARAVAESSRLAEHNDLSGAHHLLSSARALLMQSAKPDEEFLRWLEAEQTEIQRRRQRQTLTQARGNITRAEEKLEPLTPTSAWRAAERLAKVAIMRKSMNRAHSTASSATNSSAQAPRSKLKPKAPLKTAGYSADVGSNTPEGGGTCKNTPMPKLVRDSRRERSGKDYLHSADDCDIFILLL</sequence>
<evidence type="ECO:0000313" key="5">
    <source>
        <dbReference type="EMBL" id="KAL2348964.1"/>
    </source>
</evidence>
<organism evidence="5 6">
    <name type="scientific">Flemingia macrophylla</name>
    <dbReference type="NCBI Taxonomy" id="520843"/>
    <lineage>
        <taxon>Eukaryota</taxon>
        <taxon>Viridiplantae</taxon>
        <taxon>Streptophyta</taxon>
        <taxon>Embryophyta</taxon>
        <taxon>Tracheophyta</taxon>
        <taxon>Spermatophyta</taxon>
        <taxon>Magnoliopsida</taxon>
        <taxon>eudicotyledons</taxon>
        <taxon>Gunneridae</taxon>
        <taxon>Pentapetalae</taxon>
        <taxon>rosids</taxon>
        <taxon>fabids</taxon>
        <taxon>Fabales</taxon>
        <taxon>Fabaceae</taxon>
        <taxon>Papilionoideae</taxon>
        <taxon>50 kb inversion clade</taxon>
        <taxon>NPAAA clade</taxon>
        <taxon>indigoferoid/millettioid clade</taxon>
        <taxon>Phaseoleae</taxon>
        <taxon>Flemingia</taxon>
    </lineage>
</organism>
<keyword evidence="1" id="KW-0862">Zinc</keyword>
<proteinExistence type="predicted"/>
<name>A0ABD1NLG0_9FABA</name>
<dbReference type="Pfam" id="PF25243">
    <property type="entry name" value="WAV3_C"/>
    <property type="match status" value="1"/>
</dbReference>
<evidence type="ECO:0000256" key="1">
    <source>
        <dbReference type="PROSITE-ProRule" id="PRU00175"/>
    </source>
</evidence>
<feature type="compositionally biased region" description="Acidic residues" evidence="2">
    <location>
        <begin position="193"/>
        <end position="203"/>
    </location>
</feature>
<feature type="region of interest" description="Disordered" evidence="2">
    <location>
        <begin position="637"/>
        <end position="703"/>
    </location>
</feature>
<evidence type="ECO:0000313" key="6">
    <source>
        <dbReference type="Proteomes" id="UP001603857"/>
    </source>
</evidence>
<evidence type="ECO:0000256" key="2">
    <source>
        <dbReference type="SAM" id="MobiDB-lite"/>
    </source>
</evidence>
<feature type="domain" description="RING-type" evidence="3">
    <location>
        <begin position="107"/>
        <end position="149"/>
    </location>
</feature>
<keyword evidence="1" id="KW-0479">Metal-binding</keyword>
<dbReference type="PROSITE" id="PS50234">
    <property type="entry name" value="VWFA"/>
    <property type="match status" value="1"/>
</dbReference>
<dbReference type="InterPro" id="IPR013083">
    <property type="entry name" value="Znf_RING/FYVE/PHD"/>
</dbReference>
<dbReference type="Pfam" id="PF17123">
    <property type="entry name" value="zf-RING_11"/>
    <property type="match status" value="1"/>
</dbReference>
<dbReference type="InterPro" id="IPR001841">
    <property type="entry name" value="Znf_RING"/>
</dbReference>